<name>A0A0E9TJH2_ANGAN</name>
<organism evidence="2">
    <name type="scientific">Anguilla anguilla</name>
    <name type="common">European freshwater eel</name>
    <name type="synonym">Muraena anguilla</name>
    <dbReference type="NCBI Taxonomy" id="7936"/>
    <lineage>
        <taxon>Eukaryota</taxon>
        <taxon>Metazoa</taxon>
        <taxon>Chordata</taxon>
        <taxon>Craniata</taxon>
        <taxon>Vertebrata</taxon>
        <taxon>Euteleostomi</taxon>
        <taxon>Actinopterygii</taxon>
        <taxon>Neopterygii</taxon>
        <taxon>Teleostei</taxon>
        <taxon>Anguilliformes</taxon>
        <taxon>Anguillidae</taxon>
        <taxon>Anguilla</taxon>
    </lineage>
</organism>
<evidence type="ECO:0000313" key="2">
    <source>
        <dbReference type="EMBL" id="JAH53809.1"/>
    </source>
</evidence>
<dbReference type="EMBL" id="GBXM01054768">
    <property type="protein sequence ID" value="JAH53809.1"/>
    <property type="molecule type" value="Transcribed_RNA"/>
</dbReference>
<proteinExistence type="predicted"/>
<feature type="region of interest" description="Disordered" evidence="1">
    <location>
        <begin position="1"/>
        <end position="25"/>
    </location>
</feature>
<reference evidence="2" key="1">
    <citation type="submission" date="2014-11" db="EMBL/GenBank/DDBJ databases">
        <authorList>
            <person name="Amaro Gonzalez C."/>
        </authorList>
    </citation>
    <scope>NUCLEOTIDE SEQUENCE</scope>
</reference>
<evidence type="ECO:0000256" key="1">
    <source>
        <dbReference type="SAM" id="MobiDB-lite"/>
    </source>
</evidence>
<dbReference type="AlphaFoldDB" id="A0A0E9TJH2"/>
<protein>
    <submittedName>
        <fullName evidence="2">Uncharacterized protein</fullName>
    </submittedName>
</protein>
<feature type="compositionally biased region" description="Polar residues" evidence="1">
    <location>
        <begin position="1"/>
        <end position="13"/>
    </location>
</feature>
<reference evidence="2" key="2">
    <citation type="journal article" date="2015" name="Fish Shellfish Immunol.">
        <title>Early steps in the European eel (Anguilla anguilla)-Vibrio vulnificus interaction in the gills: Role of the RtxA13 toxin.</title>
        <authorList>
            <person name="Callol A."/>
            <person name="Pajuelo D."/>
            <person name="Ebbesson L."/>
            <person name="Teles M."/>
            <person name="MacKenzie S."/>
            <person name="Amaro C."/>
        </authorList>
    </citation>
    <scope>NUCLEOTIDE SEQUENCE</scope>
</reference>
<sequence>MTIRLQSTATGEQPPQPGEQERSAKDFDLFSISRDDCEYVKPYMVMVRVTG</sequence>
<accession>A0A0E9TJH2</accession>